<keyword evidence="6" id="KW-1185">Reference proteome</keyword>
<feature type="transmembrane region" description="Helical" evidence="3">
    <location>
        <begin position="479"/>
        <end position="496"/>
    </location>
</feature>
<feature type="transmembrane region" description="Helical" evidence="3">
    <location>
        <begin position="453"/>
        <end position="473"/>
    </location>
</feature>
<feature type="transmembrane region" description="Helical" evidence="3">
    <location>
        <begin position="268"/>
        <end position="287"/>
    </location>
</feature>
<dbReference type="Proteomes" id="UP000825799">
    <property type="component" value="Chromosome"/>
</dbReference>
<dbReference type="InterPro" id="IPR036388">
    <property type="entry name" value="WH-like_DNA-bd_sf"/>
</dbReference>
<feature type="transmembrane region" description="Helical" evidence="3">
    <location>
        <begin position="508"/>
        <end position="529"/>
    </location>
</feature>
<feature type="transmembrane region" description="Helical" evidence="3">
    <location>
        <begin position="535"/>
        <end position="557"/>
    </location>
</feature>
<keyword evidence="3" id="KW-0812">Transmembrane</keyword>
<feature type="transmembrane region" description="Helical" evidence="3">
    <location>
        <begin position="165"/>
        <end position="194"/>
    </location>
</feature>
<feature type="transmembrane region" description="Helical" evidence="3">
    <location>
        <begin position="133"/>
        <end position="153"/>
    </location>
</feature>
<protein>
    <submittedName>
        <fullName evidence="5">Transcriptional regulator</fullName>
    </submittedName>
</protein>
<feature type="transmembrane region" description="Helical" evidence="3">
    <location>
        <begin position="393"/>
        <end position="411"/>
    </location>
</feature>
<dbReference type="InterPro" id="IPR016032">
    <property type="entry name" value="Sig_transdc_resp-reg_C-effctor"/>
</dbReference>
<evidence type="ECO:0000256" key="2">
    <source>
        <dbReference type="PROSITE-ProRule" id="PRU01091"/>
    </source>
</evidence>
<feature type="transmembrane region" description="Helical" evidence="3">
    <location>
        <begin position="206"/>
        <end position="233"/>
    </location>
</feature>
<accession>A0ABX8WJK9</accession>
<evidence type="ECO:0000259" key="4">
    <source>
        <dbReference type="PROSITE" id="PS51755"/>
    </source>
</evidence>
<evidence type="ECO:0000313" key="6">
    <source>
        <dbReference type="Proteomes" id="UP000825799"/>
    </source>
</evidence>
<evidence type="ECO:0000313" key="5">
    <source>
        <dbReference type="EMBL" id="QYO78881.1"/>
    </source>
</evidence>
<sequence>MVQTFRFEQFVIDLDQRQLRHGGSVVSLNSRYFDVLVLLLSKHGQLITKDHFFETVWGDVVVGDEALTQCIKTLRRVLGDDVRQPRFIETVPKHGYRFIAPVSDFEARSGDAEVPQQRPQAPQGLPLALRTSLSGMAGGAGAGLAGGLIYGYAVALARNTPATGAVLVLIAVVALCMLVGALGALFVSLGLALGSRDCRRWQAVTGATAGGLVVGGLANLIGNDAFALVLGVVPDRLTGAWEGAALGGAIGLALSFGGSPDRQVGRTALACALASVLVVSGGGQMMAGTLDDLAAALLASDLSLGRLRSFVPLARLPPPTELVLAAVEGMIFGAGIATGLCVLNKCSHFTKPSPVHHAGAAARAVGLPHRVSWRIILANDMQTSWLGRHRWRIARWLAAALLLLLPFLALQFSQEMNWGAEDFIWLAAMLVGLGLTFEVALTWSANFFYRAGLVMALGTSFLLIWVSLAVGIIGSETNSLNLLYFAMLGGGALVAAHARFTPKGMVRALLVLAAGQIAVGAVALVVGTGTIQAPAILRLIVATGLFTLLWLAAADLFRRATEDHAGFS</sequence>
<keyword evidence="3" id="KW-1133">Transmembrane helix</keyword>
<dbReference type="EMBL" id="CP080590">
    <property type="protein sequence ID" value="QYO78881.1"/>
    <property type="molecule type" value="Genomic_DNA"/>
</dbReference>
<feature type="transmembrane region" description="Helical" evidence="3">
    <location>
        <begin position="239"/>
        <end position="256"/>
    </location>
</feature>
<evidence type="ECO:0000256" key="1">
    <source>
        <dbReference type="ARBA" id="ARBA00023125"/>
    </source>
</evidence>
<dbReference type="Pfam" id="PF00486">
    <property type="entry name" value="Trans_reg_C"/>
    <property type="match status" value="1"/>
</dbReference>
<dbReference type="SMART" id="SM00862">
    <property type="entry name" value="Trans_reg_C"/>
    <property type="match status" value="1"/>
</dbReference>
<dbReference type="Gene3D" id="1.10.10.10">
    <property type="entry name" value="Winged helix-like DNA-binding domain superfamily/Winged helix DNA-binding domain"/>
    <property type="match status" value="1"/>
</dbReference>
<feature type="transmembrane region" description="Helical" evidence="3">
    <location>
        <begin position="423"/>
        <end position="441"/>
    </location>
</feature>
<feature type="domain" description="OmpR/PhoB-type" evidence="4">
    <location>
        <begin position="2"/>
        <end position="100"/>
    </location>
</feature>
<dbReference type="PROSITE" id="PS51755">
    <property type="entry name" value="OMPR_PHOB"/>
    <property type="match status" value="1"/>
</dbReference>
<dbReference type="InterPro" id="IPR001867">
    <property type="entry name" value="OmpR/PhoB-type_DNA-bd"/>
</dbReference>
<dbReference type="SUPFAM" id="SSF46894">
    <property type="entry name" value="C-terminal effector domain of the bipartite response regulators"/>
    <property type="match status" value="1"/>
</dbReference>
<keyword evidence="1 2" id="KW-0238">DNA-binding</keyword>
<dbReference type="CDD" id="cd00383">
    <property type="entry name" value="trans_reg_C"/>
    <property type="match status" value="1"/>
</dbReference>
<reference evidence="5 6" key="1">
    <citation type="submission" date="2021-08" db="EMBL/GenBank/DDBJ databases">
        <title>Devosia salina sp. nov., isolated from the South China Sea sediment.</title>
        <authorList>
            <person name="Zhou Z."/>
        </authorList>
    </citation>
    <scope>NUCLEOTIDE SEQUENCE [LARGE SCALE GENOMIC DNA]</scope>
    <source>
        <strain evidence="5 6">SCS-3</strain>
    </source>
</reference>
<feature type="DNA-binding region" description="OmpR/PhoB-type" evidence="2">
    <location>
        <begin position="2"/>
        <end position="100"/>
    </location>
</feature>
<evidence type="ECO:0000256" key="3">
    <source>
        <dbReference type="SAM" id="Phobius"/>
    </source>
</evidence>
<dbReference type="RefSeq" id="WP_220307333.1">
    <property type="nucleotide sequence ID" value="NZ_CP080590.1"/>
</dbReference>
<name>A0ABX8WJK9_9HYPH</name>
<proteinExistence type="predicted"/>
<keyword evidence="3" id="KW-0472">Membrane</keyword>
<feature type="transmembrane region" description="Helical" evidence="3">
    <location>
        <begin position="322"/>
        <end position="343"/>
    </location>
</feature>
<organism evidence="5 6">
    <name type="scientific">Devosia salina</name>
    <dbReference type="NCBI Taxonomy" id="2860336"/>
    <lineage>
        <taxon>Bacteria</taxon>
        <taxon>Pseudomonadati</taxon>
        <taxon>Pseudomonadota</taxon>
        <taxon>Alphaproteobacteria</taxon>
        <taxon>Hyphomicrobiales</taxon>
        <taxon>Devosiaceae</taxon>
        <taxon>Devosia</taxon>
    </lineage>
</organism>
<gene>
    <name evidence="5" type="ORF">K1X15_10245</name>
</gene>